<organism evidence="1 2">
    <name type="scientific">Micrococcus lylae</name>
    <dbReference type="NCBI Taxonomy" id="1273"/>
    <lineage>
        <taxon>Bacteria</taxon>
        <taxon>Bacillati</taxon>
        <taxon>Actinomycetota</taxon>
        <taxon>Actinomycetes</taxon>
        <taxon>Micrococcales</taxon>
        <taxon>Micrococcaceae</taxon>
        <taxon>Micrococcus</taxon>
    </lineage>
</organism>
<sequence>MTRVTDAVSTLTEHLAAKPAAIARTLAAAQDIAGSAHLEADAAGRGAVSLDDLLVAFAQIGGPVGQALAAQGLTAESLRAGIRDRDAADLSALGITLPPAGEPVAVPGRLDPKRSFRLDAETARFLEKAAGTPAGMFADLMDHPSRRPAAALRAAGADLHALRAALPPVGEDQAEDNFPAAPIPGLLDGLEETTRGAERWVPLSPERVRDVVVAEESMKPLLMPGMDDVLVAPGLLSVTRKGREHEYRRVRDAQVGEAREVAWQMFWPGGAKPDQGDTDERGSYLHVLITPADGGTLLTLTRGVRGIGRMGRIAGAAATVFSGSANRSLLRGIVEQARARD</sequence>
<name>A0A1R4JMA3_9MICC</name>
<gene>
    <name evidence="1" type="ORF">FM125_09455</name>
</gene>
<dbReference type="Proteomes" id="UP000196230">
    <property type="component" value="Unassembled WGS sequence"/>
</dbReference>
<protein>
    <recommendedName>
        <fullName evidence="3">DUF222 domain-containing protein</fullName>
    </recommendedName>
</protein>
<dbReference type="EMBL" id="FUKP01000063">
    <property type="protein sequence ID" value="SJN33170.1"/>
    <property type="molecule type" value="Genomic_DNA"/>
</dbReference>
<proteinExistence type="predicted"/>
<dbReference type="Gene3D" id="1.10.1780.10">
    <property type="entry name" value="Clp, N-terminal domain"/>
    <property type="match status" value="1"/>
</dbReference>
<evidence type="ECO:0008006" key="3">
    <source>
        <dbReference type="Google" id="ProtNLM"/>
    </source>
</evidence>
<dbReference type="AlphaFoldDB" id="A0A1R4JMA3"/>
<accession>A0A1R4JMA3</accession>
<dbReference type="InterPro" id="IPR036628">
    <property type="entry name" value="Clp_N_dom_sf"/>
</dbReference>
<evidence type="ECO:0000313" key="2">
    <source>
        <dbReference type="Proteomes" id="UP000196230"/>
    </source>
</evidence>
<reference evidence="1 2" key="1">
    <citation type="submission" date="2017-02" db="EMBL/GenBank/DDBJ databases">
        <authorList>
            <person name="Peterson S.W."/>
        </authorList>
    </citation>
    <scope>NUCLEOTIDE SEQUENCE [LARGE SCALE GENOMIC DNA]</scope>
    <source>
        <strain evidence="1 2">2B3F</strain>
    </source>
</reference>
<dbReference type="RefSeq" id="WP_087134417.1">
    <property type="nucleotide sequence ID" value="NZ_FUKP01000063.1"/>
</dbReference>
<evidence type="ECO:0000313" key="1">
    <source>
        <dbReference type="EMBL" id="SJN33170.1"/>
    </source>
</evidence>